<dbReference type="KEGG" id="soy:115889405"/>
<evidence type="ECO:0000313" key="4">
    <source>
        <dbReference type="RefSeq" id="XP_030745915.1"/>
    </source>
</evidence>
<evidence type="ECO:0000313" key="3">
    <source>
        <dbReference type="Proteomes" id="UP000504635"/>
    </source>
</evidence>
<dbReference type="Pfam" id="PF13837">
    <property type="entry name" value="Myb_DNA-bind_4"/>
    <property type="match status" value="1"/>
</dbReference>
<feature type="region of interest" description="Disordered" evidence="1">
    <location>
        <begin position="166"/>
        <end position="197"/>
    </location>
</feature>
<dbReference type="RefSeq" id="XP_030750352.1">
    <property type="nucleotide sequence ID" value="XM_030894492.1"/>
</dbReference>
<accession>A0A6J2XGE9</accession>
<gene>
    <name evidence="5" type="primary">LOC115878123</name>
    <name evidence="4" type="synonym">LOC115874780</name>
    <name evidence="6" type="synonym">LOC115889405</name>
</gene>
<organism evidence="3 5">
    <name type="scientific">Sitophilus oryzae</name>
    <name type="common">Rice weevil</name>
    <name type="synonym">Curculio oryzae</name>
    <dbReference type="NCBI Taxonomy" id="7048"/>
    <lineage>
        <taxon>Eukaryota</taxon>
        <taxon>Metazoa</taxon>
        <taxon>Ecdysozoa</taxon>
        <taxon>Arthropoda</taxon>
        <taxon>Hexapoda</taxon>
        <taxon>Insecta</taxon>
        <taxon>Pterygota</taxon>
        <taxon>Neoptera</taxon>
        <taxon>Endopterygota</taxon>
        <taxon>Coleoptera</taxon>
        <taxon>Polyphaga</taxon>
        <taxon>Cucujiformia</taxon>
        <taxon>Curculionidae</taxon>
        <taxon>Dryophthorinae</taxon>
        <taxon>Sitophilus</taxon>
    </lineage>
</organism>
<keyword evidence="3" id="KW-1185">Reference proteome</keyword>
<evidence type="ECO:0000256" key="1">
    <source>
        <dbReference type="SAM" id="MobiDB-lite"/>
    </source>
</evidence>
<dbReference type="AlphaFoldDB" id="A0A6J2XGE9"/>
<feature type="compositionally biased region" description="Polar residues" evidence="1">
    <location>
        <begin position="181"/>
        <end position="197"/>
    </location>
</feature>
<evidence type="ECO:0000313" key="6">
    <source>
        <dbReference type="RefSeq" id="XP_030765247.1"/>
    </source>
</evidence>
<proteinExistence type="predicted"/>
<dbReference type="GeneID" id="115878123"/>
<dbReference type="Proteomes" id="UP000504635">
    <property type="component" value="Unplaced"/>
</dbReference>
<protein>
    <submittedName>
        <fullName evidence="4">Uncharacterized protein LOC115874780</fullName>
    </submittedName>
    <submittedName>
        <fullName evidence="5">Uncharacterized protein LOC115878123</fullName>
    </submittedName>
    <submittedName>
        <fullName evidence="6">Uncharacterized protein LOC115889405</fullName>
    </submittedName>
</protein>
<dbReference type="RefSeq" id="XP_030765247.1">
    <property type="nucleotide sequence ID" value="XM_030909387.1"/>
</dbReference>
<evidence type="ECO:0000259" key="2">
    <source>
        <dbReference type="Pfam" id="PF13837"/>
    </source>
</evidence>
<dbReference type="Gene3D" id="1.10.10.60">
    <property type="entry name" value="Homeodomain-like"/>
    <property type="match status" value="1"/>
</dbReference>
<sequence>MAKFIIIDNQLIRIEDSEAKTINHDNATETVSVEESCISDSASTPLKRKHSDETKSYKEWSPKATKILIHLYKEYRNRVGLYEMRNLKMMFDKISNVMRDDYNLEYSSANCSNRWKVLERRYKDFIDDQKKTGRGKKYFEYLDEMTDIFGNKKNIYPKLLLTANSQSRSSSTAGAERENTDITGIENNNDSQNAQTTDEVTEITFKKAEKKVTPLKQLSPNTKWRKSNKKYDTLMELNKQKKEYYHQKTLYLQNMLEEKKAYHKEKLLLEKEKIAAIKKQNILLTRLIHKTSK</sequence>
<dbReference type="RefSeq" id="XP_030745915.1">
    <property type="nucleotide sequence ID" value="XM_030890055.1"/>
</dbReference>
<evidence type="ECO:0000313" key="5">
    <source>
        <dbReference type="RefSeq" id="XP_030750352.1"/>
    </source>
</evidence>
<feature type="domain" description="Myb/SANT-like DNA-binding" evidence="2">
    <location>
        <begin position="59"/>
        <end position="145"/>
    </location>
</feature>
<dbReference type="KEGG" id="soy:115874780"/>
<reference evidence="4 5" key="1">
    <citation type="submission" date="2025-04" db="UniProtKB">
        <authorList>
            <consortium name="RefSeq"/>
        </authorList>
    </citation>
    <scope>IDENTIFICATION</scope>
    <source>
        <tissue evidence="4 5">Gonads</tissue>
    </source>
</reference>
<dbReference type="KEGG" id="soy:115878123"/>
<dbReference type="InterPro" id="IPR044822">
    <property type="entry name" value="Myb_DNA-bind_4"/>
</dbReference>
<dbReference type="OrthoDB" id="10065625at2759"/>
<name>A0A6J2XGE9_SITOR</name>